<dbReference type="Proteomes" id="UP001054837">
    <property type="component" value="Unassembled WGS sequence"/>
</dbReference>
<reference evidence="1 2" key="1">
    <citation type="submission" date="2021-06" db="EMBL/GenBank/DDBJ databases">
        <title>Caerostris darwini draft genome.</title>
        <authorList>
            <person name="Kono N."/>
            <person name="Arakawa K."/>
        </authorList>
    </citation>
    <scope>NUCLEOTIDE SEQUENCE [LARGE SCALE GENOMIC DNA]</scope>
</reference>
<accession>A0AAV4RDX7</accession>
<dbReference type="AlphaFoldDB" id="A0AAV4RDX7"/>
<keyword evidence="2" id="KW-1185">Reference proteome</keyword>
<sequence>MLKNSNLFLSISKHREAPDVISTSKEWLHELKIKNYNELEDLIIAHQIKKRVPPVVKDHFVDDWSEWVSPTELAVRLDAYCNIRNKNPSFRKTLILWEGISKS</sequence>
<evidence type="ECO:0000313" key="1">
    <source>
        <dbReference type="EMBL" id="GIY18425.1"/>
    </source>
</evidence>
<evidence type="ECO:0000313" key="2">
    <source>
        <dbReference type="Proteomes" id="UP001054837"/>
    </source>
</evidence>
<comment type="caution">
    <text evidence="1">The sequence shown here is derived from an EMBL/GenBank/DDBJ whole genome shotgun (WGS) entry which is preliminary data.</text>
</comment>
<proteinExistence type="predicted"/>
<gene>
    <name evidence="1" type="ORF">CDAR_81341</name>
</gene>
<dbReference type="EMBL" id="BPLQ01005916">
    <property type="protein sequence ID" value="GIY18425.1"/>
    <property type="molecule type" value="Genomic_DNA"/>
</dbReference>
<name>A0AAV4RDX7_9ARAC</name>
<protein>
    <submittedName>
        <fullName evidence="1">Uncharacterized protein</fullName>
    </submittedName>
</protein>
<organism evidence="1 2">
    <name type="scientific">Caerostris darwini</name>
    <dbReference type="NCBI Taxonomy" id="1538125"/>
    <lineage>
        <taxon>Eukaryota</taxon>
        <taxon>Metazoa</taxon>
        <taxon>Ecdysozoa</taxon>
        <taxon>Arthropoda</taxon>
        <taxon>Chelicerata</taxon>
        <taxon>Arachnida</taxon>
        <taxon>Araneae</taxon>
        <taxon>Araneomorphae</taxon>
        <taxon>Entelegynae</taxon>
        <taxon>Araneoidea</taxon>
        <taxon>Araneidae</taxon>
        <taxon>Caerostris</taxon>
    </lineage>
</organism>